<dbReference type="Gene3D" id="3.10.450.50">
    <property type="match status" value="1"/>
</dbReference>
<dbReference type="InterPro" id="IPR037401">
    <property type="entry name" value="SnoaL-like"/>
</dbReference>
<evidence type="ECO:0000313" key="2">
    <source>
        <dbReference type="EMBL" id="CAD7702752.1"/>
    </source>
</evidence>
<dbReference type="Pfam" id="PF12680">
    <property type="entry name" value="SnoaL_2"/>
    <property type="match status" value="1"/>
</dbReference>
<dbReference type="AlphaFoldDB" id="A0A8S1J5P4"/>
<dbReference type="EMBL" id="CAJHUC010001934">
    <property type="protein sequence ID" value="CAD7702752.1"/>
    <property type="molecule type" value="Genomic_DNA"/>
</dbReference>
<evidence type="ECO:0000313" key="3">
    <source>
        <dbReference type="Proteomes" id="UP000708148"/>
    </source>
</evidence>
<sequence length="129" mass="14138">MADDKSGALAEVTTTSASWVAAFCAGDVDTCASLYREDALMVAQPFGSFEGRKAIDEFWRKLVADGARDLKYANTKMEALDGGNVLLSADWTMNIGGGVITKEHWEKQADGKWLLKEDHFEVRDQASSE</sequence>
<gene>
    <name evidence="2" type="ORF">OSTQU699_LOCUS8109</name>
</gene>
<accession>A0A8S1J5P4</accession>
<proteinExistence type="predicted"/>
<evidence type="ECO:0000259" key="1">
    <source>
        <dbReference type="Pfam" id="PF12680"/>
    </source>
</evidence>
<dbReference type="Proteomes" id="UP000708148">
    <property type="component" value="Unassembled WGS sequence"/>
</dbReference>
<name>A0A8S1J5P4_9CHLO</name>
<dbReference type="SUPFAM" id="SSF54427">
    <property type="entry name" value="NTF2-like"/>
    <property type="match status" value="1"/>
</dbReference>
<protein>
    <recommendedName>
        <fullName evidence="1">SnoaL-like domain-containing protein</fullName>
    </recommendedName>
</protein>
<dbReference type="InterPro" id="IPR032710">
    <property type="entry name" value="NTF2-like_dom_sf"/>
</dbReference>
<organism evidence="2 3">
    <name type="scientific">Ostreobium quekettii</name>
    <dbReference type="NCBI Taxonomy" id="121088"/>
    <lineage>
        <taxon>Eukaryota</taxon>
        <taxon>Viridiplantae</taxon>
        <taxon>Chlorophyta</taxon>
        <taxon>core chlorophytes</taxon>
        <taxon>Ulvophyceae</taxon>
        <taxon>TCBD clade</taxon>
        <taxon>Bryopsidales</taxon>
        <taxon>Ostreobineae</taxon>
        <taxon>Ostreobiaceae</taxon>
        <taxon>Ostreobium</taxon>
    </lineage>
</organism>
<dbReference type="OrthoDB" id="170888at2759"/>
<keyword evidence="3" id="KW-1185">Reference proteome</keyword>
<feature type="domain" description="SnoaL-like" evidence="1">
    <location>
        <begin position="19"/>
        <end position="94"/>
    </location>
</feature>
<comment type="caution">
    <text evidence="2">The sequence shown here is derived from an EMBL/GenBank/DDBJ whole genome shotgun (WGS) entry which is preliminary data.</text>
</comment>
<reference evidence="2" key="1">
    <citation type="submission" date="2020-12" db="EMBL/GenBank/DDBJ databases">
        <authorList>
            <person name="Iha C."/>
        </authorList>
    </citation>
    <scope>NUCLEOTIDE SEQUENCE</scope>
</reference>